<dbReference type="InterPro" id="IPR036191">
    <property type="entry name" value="RRF_sf"/>
</dbReference>
<dbReference type="Proteomes" id="UP000008237">
    <property type="component" value="Unassembled WGS sequence"/>
</dbReference>
<dbReference type="Gene3D" id="1.10.132.20">
    <property type="entry name" value="Ribosome-recycling factor"/>
    <property type="match status" value="1"/>
</dbReference>
<dbReference type="AlphaFoldDB" id="E2CA31"/>
<dbReference type="InParanoid" id="E2CA31"/>
<reference evidence="6 7" key="1">
    <citation type="journal article" date="2010" name="Science">
        <title>Genomic comparison of the ants Camponotus floridanus and Harpegnathos saltator.</title>
        <authorList>
            <person name="Bonasio R."/>
            <person name="Zhang G."/>
            <person name="Ye C."/>
            <person name="Mutti N.S."/>
            <person name="Fang X."/>
            <person name="Qin N."/>
            <person name="Donahue G."/>
            <person name="Yang P."/>
            <person name="Li Q."/>
            <person name="Li C."/>
            <person name="Zhang P."/>
            <person name="Huang Z."/>
            <person name="Berger S.L."/>
            <person name="Reinberg D."/>
            <person name="Wang J."/>
            <person name="Liebig J."/>
        </authorList>
    </citation>
    <scope>NUCLEOTIDE SEQUENCE [LARGE SCALE GENOMIC DNA]</scope>
    <source>
        <strain evidence="6 7">R22 G/1</strain>
    </source>
</reference>
<dbReference type="InterPro" id="IPR023584">
    <property type="entry name" value="Ribosome_recyc_fac_dom"/>
</dbReference>
<feature type="domain" description="Ribosome recycling factor" evidence="5">
    <location>
        <begin position="84"/>
        <end position="244"/>
    </location>
</feature>
<evidence type="ECO:0000256" key="2">
    <source>
        <dbReference type="ARBA" id="ARBA00020581"/>
    </source>
</evidence>
<dbReference type="SUPFAM" id="SSF55194">
    <property type="entry name" value="Ribosome recycling factor, RRF"/>
    <property type="match status" value="1"/>
</dbReference>
<dbReference type="Gene3D" id="3.30.1360.40">
    <property type="match status" value="1"/>
</dbReference>
<dbReference type="InterPro" id="IPR002661">
    <property type="entry name" value="Ribosome_recyc_fac"/>
</dbReference>
<dbReference type="OrthoDB" id="407355at2759"/>
<accession>E2CA31</accession>
<sequence length="248" mass="28570">MCYSKSQQKCLNALYYHDISNYSPSTCTKLNNRFFSITYTLAKAKDRGKDKKKQKVQHIDFNEMEEVIDVNKLTSQLDKAIEGLKNNFVKYLSIRSSVGALEELVVRFEDKDYTLQELAQISRKPKLIVLNISTFPQAIPNILNSLSKNQMNLNPQQDGTTVYVPIPKVTKEHRETLSKNAKGFYVKCCDNVRDIRNKQIKSLKREESLAKDLVFKIEGYIDALSQQYISKAEQLLETKQKELLGESE</sequence>
<dbReference type="EMBL" id="GL453920">
    <property type="protein sequence ID" value="EFN75186.1"/>
    <property type="molecule type" value="Genomic_DNA"/>
</dbReference>
<dbReference type="GO" id="GO:0043023">
    <property type="term" value="F:ribosomal large subunit binding"/>
    <property type="evidence" value="ECO:0007669"/>
    <property type="project" value="TreeGrafter"/>
</dbReference>
<comment type="similarity">
    <text evidence="1">Belongs to the RRF family.</text>
</comment>
<dbReference type="GO" id="GO:0006412">
    <property type="term" value="P:translation"/>
    <property type="evidence" value="ECO:0007669"/>
    <property type="project" value="UniProtKB-KW"/>
</dbReference>
<gene>
    <name evidence="6" type="ORF">EAI_08850</name>
</gene>
<evidence type="ECO:0000313" key="7">
    <source>
        <dbReference type="Proteomes" id="UP000008237"/>
    </source>
</evidence>
<name>E2CA31_HARSA</name>
<evidence type="ECO:0000256" key="1">
    <source>
        <dbReference type="ARBA" id="ARBA00005912"/>
    </source>
</evidence>
<dbReference type="PANTHER" id="PTHR20982">
    <property type="entry name" value="RIBOSOME RECYCLING FACTOR"/>
    <property type="match status" value="1"/>
</dbReference>
<dbReference type="STRING" id="610380.E2CA31"/>
<protein>
    <recommendedName>
        <fullName evidence="2">Ribosome-recycling factor, mitochondrial</fullName>
    </recommendedName>
    <alternativeName>
        <fullName evidence="4">Ribosome-releasing factor, mitochondrial</fullName>
    </alternativeName>
</protein>
<evidence type="ECO:0000256" key="4">
    <source>
        <dbReference type="ARBA" id="ARBA00033107"/>
    </source>
</evidence>
<dbReference type="GO" id="GO:0005739">
    <property type="term" value="C:mitochondrion"/>
    <property type="evidence" value="ECO:0007669"/>
    <property type="project" value="TreeGrafter"/>
</dbReference>
<evidence type="ECO:0000256" key="3">
    <source>
        <dbReference type="ARBA" id="ARBA00022917"/>
    </source>
</evidence>
<keyword evidence="3" id="KW-0648">Protein biosynthesis</keyword>
<keyword evidence="7" id="KW-1185">Reference proteome</keyword>
<proteinExistence type="inferred from homology"/>
<evidence type="ECO:0000259" key="5">
    <source>
        <dbReference type="Pfam" id="PF01765"/>
    </source>
</evidence>
<organism evidence="7">
    <name type="scientific">Harpegnathos saltator</name>
    <name type="common">Jerdon's jumping ant</name>
    <dbReference type="NCBI Taxonomy" id="610380"/>
    <lineage>
        <taxon>Eukaryota</taxon>
        <taxon>Metazoa</taxon>
        <taxon>Ecdysozoa</taxon>
        <taxon>Arthropoda</taxon>
        <taxon>Hexapoda</taxon>
        <taxon>Insecta</taxon>
        <taxon>Pterygota</taxon>
        <taxon>Neoptera</taxon>
        <taxon>Endopterygota</taxon>
        <taxon>Hymenoptera</taxon>
        <taxon>Apocrita</taxon>
        <taxon>Aculeata</taxon>
        <taxon>Formicoidea</taxon>
        <taxon>Formicidae</taxon>
        <taxon>Ponerinae</taxon>
        <taxon>Ponerini</taxon>
        <taxon>Harpegnathos</taxon>
    </lineage>
</organism>
<dbReference type="FunCoup" id="E2CA31">
    <property type="interactions" value="411"/>
</dbReference>
<dbReference type="PANTHER" id="PTHR20982:SF3">
    <property type="entry name" value="MITOCHONDRIAL RIBOSOME RECYCLING FACTOR PSEUDO 1"/>
    <property type="match status" value="1"/>
</dbReference>
<dbReference type="Pfam" id="PF01765">
    <property type="entry name" value="RRF"/>
    <property type="match status" value="1"/>
</dbReference>
<evidence type="ECO:0000313" key="6">
    <source>
        <dbReference type="EMBL" id="EFN75186.1"/>
    </source>
</evidence>
<dbReference type="OMA" id="YVPIPKV"/>